<evidence type="ECO:0000256" key="1">
    <source>
        <dbReference type="SAM" id="Phobius"/>
    </source>
</evidence>
<sequence length="81" mass="9329">MISIIAMQLFTLKIGVVYSVQVVITLNDLFGFVGLLFYPQMISISNLQKLNQYQARAVLNWYYVALVRCVAQALMYVRYSI</sequence>
<keyword evidence="1" id="KW-1133">Transmembrane helix</keyword>
<dbReference type="Proteomes" id="UP000094291">
    <property type="component" value="Unassembled WGS sequence"/>
</dbReference>
<gene>
    <name evidence="2" type="ORF">BFW38_09010</name>
</gene>
<protein>
    <submittedName>
        <fullName evidence="2">Uncharacterized protein</fullName>
    </submittedName>
</protein>
<keyword evidence="3" id="KW-1185">Reference proteome</keyword>
<evidence type="ECO:0000313" key="2">
    <source>
        <dbReference type="EMBL" id="ODC03663.1"/>
    </source>
</evidence>
<accession>A0A1E2V9R0</accession>
<evidence type="ECO:0000313" key="3">
    <source>
        <dbReference type="Proteomes" id="UP000094291"/>
    </source>
</evidence>
<proteinExistence type="predicted"/>
<feature type="transmembrane region" description="Helical" evidence="1">
    <location>
        <begin position="16"/>
        <end position="38"/>
    </location>
</feature>
<comment type="caution">
    <text evidence="2">The sequence shown here is derived from an EMBL/GenBank/DDBJ whole genome shotgun (WGS) entry which is preliminary data.</text>
</comment>
<feature type="transmembrane region" description="Helical" evidence="1">
    <location>
        <begin position="59"/>
        <end position="79"/>
    </location>
</feature>
<name>A0A1E2V9R0_9GAMM</name>
<reference evidence="2 3" key="1">
    <citation type="submission" date="2016-08" db="EMBL/GenBank/DDBJ databases">
        <authorList>
            <person name="Seilhamer J.J."/>
        </authorList>
    </citation>
    <scope>NUCLEOTIDE SEQUENCE [LARGE SCALE GENOMIC DNA]</scope>
    <source>
        <strain evidence="2 3">PH27A</strain>
    </source>
</reference>
<dbReference type="EMBL" id="MDTQ01000001">
    <property type="protein sequence ID" value="ODC03663.1"/>
    <property type="molecule type" value="Genomic_DNA"/>
</dbReference>
<dbReference type="AlphaFoldDB" id="A0A1E2V9R0"/>
<organism evidence="2 3">
    <name type="scientific">Terasakiispira papahanaumokuakeensis</name>
    <dbReference type="NCBI Taxonomy" id="197479"/>
    <lineage>
        <taxon>Bacteria</taxon>
        <taxon>Pseudomonadati</taxon>
        <taxon>Pseudomonadota</taxon>
        <taxon>Gammaproteobacteria</taxon>
        <taxon>Oceanospirillales</taxon>
        <taxon>Terasakiispira</taxon>
    </lineage>
</organism>
<keyword evidence="1" id="KW-0472">Membrane</keyword>
<keyword evidence="1" id="KW-0812">Transmembrane</keyword>
<dbReference type="STRING" id="197479.BFW38_09010"/>